<accession>A0ACD4DF24</accession>
<gene>
    <name evidence="1" type="ORF">OED52_16625</name>
</gene>
<protein>
    <submittedName>
        <fullName evidence="1">ABC transporter permease</fullName>
    </submittedName>
</protein>
<keyword evidence="2" id="KW-1185">Reference proteome</keyword>
<sequence length="375" mass="40061">MTVTQPVATGLTAPPAIPAEKAALPSRRDRSGVGIAVLKRIALVPPMLLAITTFVFLAMRLMPGSPASSLATNGTQGLTSAEIEANTALINEQLGLDRPLWQQYVDFLRSFVTFDLGSSYYGGNDVANLLWTALPATLELAVAAMFLAVLIGVAGGIVAALTKDTWIDTGIRALSTLTFALPWFALGVASIYLFGVVLGWLPVLGRMPSSLDYTPTTNFVLLDAILQNRPDLVMPWIEHLVLPATTLAISMAGFFTRMARTAVLDVRGEDFIRTARMKGASESRIVFRHLLPNASLPIVTALGIQFGSLIGGAVITESVFSYPGIGNLLVSSVIQRDYLVVQGAVLAIATVFILVNLVVDLIQIAIDPRLRKGMS</sequence>
<dbReference type="Proteomes" id="UP001156484">
    <property type="component" value="Chromosome"/>
</dbReference>
<evidence type="ECO:0000313" key="1">
    <source>
        <dbReference type="EMBL" id="UYP18268.1"/>
    </source>
</evidence>
<proteinExistence type="predicted"/>
<evidence type="ECO:0000313" key="2">
    <source>
        <dbReference type="Proteomes" id="UP001156484"/>
    </source>
</evidence>
<dbReference type="EMBL" id="CP107551">
    <property type="protein sequence ID" value="UYP18268.1"/>
    <property type="molecule type" value="Genomic_DNA"/>
</dbReference>
<reference evidence="1" key="1">
    <citation type="submission" date="2022-10" db="EMBL/GenBank/DDBJ databases">
        <title>Rhodococcus ferula Z13 complete genome.</title>
        <authorList>
            <person name="Long X."/>
            <person name="Zang M."/>
        </authorList>
    </citation>
    <scope>NUCLEOTIDE SEQUENCE</scope>
    <source>
        <strain evidence="1">Z13</strain>
    </source>
</reference>
<organism evidence="1 2">
    <name type="scientific">Rhodococcus sacchari</name>
    <dbReference type="NCBI Taxonomy" id="2962047"/>
    <lineage>
        <taxon>Bacteria</taxon>
        <taxon>Bacillati</taxon>
        <taxon>Actinomycetota</taxon>
        <taxon>Actinomycetes</taxon>
        <taxon>Mycobacteriales</taxon>
        <taxon>Nocardiaceae</taxon>
        <taxon>Rhodococcus</taxon>
    </lineage>
</organism>
<name>A0ACD4DF24_9NOCA</name>